<protein>
    <submittedName>
        <fullName evidence="2">Uncharacterized protein</fullName>
    </submittedName>
</protein>
<feature type="compositionally biased region" description="Basic and acidic residues" evidence="1">
    <location>
        <begin position="1"/>
        <end position="11"/>
    </location>
</feature>
<dbReference type="OrthoDB" id="6376573at2759"/>
<evidence type="ECO:0000313" key="3">
    <source>
        <dbReference type="Proteomes" id="UP000076858"/>
    </source>
</evidence>
<dbReference type="Proteomes" id="UP000076858">
    <property type="component" value="Unassembled WGS sequence"/>
</dbReference>
<organism evidence="2 3">
    <name type="scientific">Daphnia magna</name>
    <dbReference type="NCBI Taxonomy" id="35525"/>
    <lineage>
        <taxon>Eukaryota</taxon>
        <taxon>Metazoa</taxon>
        <taxon>Ecdysozoa</taxon>
        <taxon>Arthropoda</taxon>
        <taxon>Crustacea</taxon>
        <taxon>Branchiopoda</taxon>
        <taxon>Diplostraca</taxon>
        <taxon>Cladocera</taxon>
        <taxon>Anomopoda</taxon>
        <taxon>Daphniidae</taxon>
        <taxon>Daphnia</taxon>
    </lineage>
</organism>
<evidence type="ECO:0000256" key="1">
    <source>
        <dbReference type="SAM" id="MobiDB-lite"/>
    </source>
</evidence>
<comment type="caution">
    <text evidence="2">The sequence shown here is derived from an EMBL/GenBank/DDBJ whole genome shotgun (WGS) entry which is preliminary data.</text>
</comment>
<accession>A0A164DQD1</accession>
<evidence type="ECO:0000313" key="2">
    <source>
        <dbReference type="EMBL" id="KZR96015.1"/>
    </source>
</evidence>
<feature type="compositionally biased region" description="Low complexity" evidence="1">
    <location>
        <begin position="30"/>
        <end position="44"/>
    </location>
</feature>
<dbReference type="AlphaFoldDB" id="A0A164DQD1"/>
<gene>
    <name evidence="2" type="ORF">APZ42_009886</name>
</gene>
<dbReference type="EMBL" id="LRGB01026407">
    <property type="protein sequence ID" value="KZR96015.1"/>
    <property type="molecule type" value="Genomic_DNA"/>
</dbReference>
<feature type="non-terminal residue" evidence="2">
    <location>
        <position position="149"/>
    </location>
</feature>
<proteinExistence type="predicted"/>
<feature type="compositionally biased region" description="Basic residues" evidence="1">
    <location>
        <begin position="12"/>
        <end position="21"/>
    </location>
</feature>
<sequence>MEKVDQQEQKRQNKKSKRNLRVNRTPSAASSNQNQEEEYSSLSSKTEEDISNCGSSEQDDSNYEPRRTPRPESILIDIPAKNLSTVTAQVAESRKITLRDHLVIQSAVVNAGDGNVNDMSLSLSTVHRKRRQMRQQISEEIREKWNPPP</sequence>
<reference evidence="2 3" key="1">
    <citation type="submission" date="2016-03" db="EMBL/GenBank/DDBJ databases">
        <title>EvidentialGene: Evidence-directed Construction of Genes on Genomes.</title>
        <authorList>
            <person name="Gilbert D.G."/>
            <person name="Choi J.-H."/>
            <person name="Mockaitis K."/>
            <person name="Colbourne J."/>
            <person name="Pfrender M."/>
        </authorList>
    </citation>
    <scope>NUCLEOTIDE SEQUENCE [LARGE SCALE GENOMIC DNA]</scope>
    <source>
        <strain evidence="2 3">Xinb3</strain>
        <tissue evidence="2">Complete organism</tissue>
    </source>
</reference>
<feature type="region of interest" description="Disordered" evidence="1">
    <location>
        <begin position="1"/>
        <end position="75"/>
    </location>
</feature>
<name>A0A164DQD1_9CRUS</name>
<keyword evidence="3" id="KW-1185">Reference proteome</keyword>